<dbReference type="SUPFAM" id="SSF55781">
    <property type="entry name" value="GAF domain-like"/>
    <property type="match status" value="1"/>
</dbReference>
<reference evidence="17 18" key="1">
    <citation type="submission" date="2017-12" db="EMBL/GenBank/DDBJ databases">
        <title>The genome sequence of Caulobacter flavus CGMCC1 15093.</title>
        <authorList>
            <person name="Gao J."/>
            <person name="Mao X."/>
            <person name="Sun J."/>
        </authorList>
    </citation>
    <scope>NUCLEOTIDE SEQUENCE [LARGE SCALE GENOMIC DNA]</scope>
    <source>
        <strain evidence="17 18">CGMCC1 15093</strain>
    </source>
</reference>
<accession>A0A2N5CP68</accession>
<dbReference type="Gene3D" id="3.30.565.10">
    <property type="entry name" value="Histidine kinase-like ATPase, C-terminal domain"/>
    <property type="match status" value="1"/>
</dbReference>
<dbReference type="InterPro" id="IPR003661">
    <property type="entry name" value="HisK_dim/P_dom"/>
</dbReference>
<dbReference type="InterPro" id="IPR005467">
    <property type="entry name" value="His_kinase_dom"/>
</dbReference>
<keyword evidence="19" id="KW-1185">Reference proteome</keyword>
<dbReference type="InterPro" id="IPR029016">
    <property type="entry name" value="GAF-like_dom_sf"/>
</dbReference>
<comment type="subcellular location">
    <subcellularLocation>
        <location evidence="2">Cell membrane</location>
    </subcellularLocation>
</comment>
<dbReference type="CDD" id="cd16922">
    <property type="entry name" value="HATPase_EvgS-ArcB-TorS-like"/>
    <property type="match status" value="1"/>
</dbReference>
<evidence type="ECO:0000313" key="18">
    <source>
        <dbReference type="Proteomes" id="UP000234483"/>
    </source>
</evidence>
<evidence type="ECO:0000256" key="6">
    <source>
        <dbReference type="ARBA" id="ARBA00022679"/>
    </source>
</evidence>
<evidence type="ECO:0000259" key="14">
    <source>
        <dbReference type="PROSITE" id="PS50109"/>
    </source>
</evidence>
<evidence type="ECO:0000256" key="7">
    <source>
        <dbReference type="ARBA" id="ARBA00022741"/>
    </source>
</evidence>
<feature type="coiled-coil region" evidence="13">
    <location>
        <begin position="187"/>
        <end position="214"/>
    </location>
</feature>
<evidence type="ECO:0000256" key="9">
    <source>
        <dbReference type="ARBA" id="ARBA00022840"/>
    </source>
</evidence>
<dbReference type="InterPro" id="IPR004358">
    <property type="entry name" value="Sig_transdc_His_kin-like_C"/>
</dbReference>
<dbReference type="GO" id="GO:0005524">
    <property type="term" value="F:ATP binding"/>
    <property type="evidence" value="ECO:0007669"/>
    <property type="project" value="UniProtKB-KW"/>
</dbReference>
<dbReference type="SMART" id="SM00388">
    <property type="entry name" value="HisKA"/>
    <property type="match status" value="1"/>
</dbReference>
<dbReference type="Gene3D" id="1.10.287.130">
    <property type="match status" value="1"/>
</dbReference>
<dbReference type="FunFam" id="1.10.287.130:FF:000045">
    <property type="entry name" value="Two-component system sensor histidine kinase/response regulator"/>
    <property type="match status" value="1"/>
</dbReference>
<sequence>MLLHFTFSPIQGEDGGVAGIFNAVVETTERVLSERRLRTLSRMGERANAALSIEQACGWIADILASNTADVPFALIYVRDGDTARLVAATGLAPGGVGAPLSVSLEADEAWPLAAALASAAAVASPPPAELDLQNAAWPEPVVEALTLPILIAGETAPSAFLVAGANPRRRLDADYRAFFDLAAGHVANALASARAYEQERQRAEALAAIDQAKTAFFSNVSHEFRTPLTLMLGPLEDALAPGETLEAVQRERLEAAHRNALRLLRLVNTLLDFSRIEAGRMKASYKPTDLAALTTDLASAFGSAAEKAGLVLNVSANPLSRPVFVDHEMWEKIVLNLVSNAFKFTLSGRIDVSLEEAGEVAVLVVRDTGVGIAQSELPKLFDRFHQVDGSQGRSFEGTGIGLALVKELVTQHGGWIAVDSREGEGTTFTVTVPFGPGQLPAEQVQASPVQKNPSGRARAFVEEALRWLPDAASNEGRDGATAAKSVTAKVLLADDNADLRAYIGRILAEQGYAVSTAADGEEALAALADERPNLVLTDVMMPRLDGFGLLAAIRRDQALRDLPVIMLSARAGEEAKVEGLDAGADDYLVKPFSAR</sequence>
<evidence type="ECO:0000256" key="8">
    <source>
        <dbReference type="ARBA" id="ARBA00022777"/>
    </source>
</evidence>
<dbReference type="InterPro" id="IPR003594">
    <property type="entry name" value="HATPase_dom"/>
</dbReference>
<evidence type="ECO:0000256" key="12">
    <source>
        <dbReference type="PROSITE-ProRule" id="PRU00169"/>
    </source>
</evidence>
<dbReference type="Proteomes" id="UP000281192">
    <property type="component" value="Chromosome"/>
</dbReference>
<dbReference type="AlphaFoldDB" id="A0A2N5CP68"/>
<evidence type="ECO:0000256" key="3">
    <source>
        <dbReference type="ARBA" id="ARBA00012438"/>
    </source>
</evidence>
<evidence type="ECO:0000256" key="1">
    <source>
        <dbReference type="ARBA" id="ARBA00000085"/>
    </source>
</evidence>
<dbReference type="InterPro" id="IPR036890">
    <property type="entry name" value="HATPase_C_sf"/>
</dbReference>
<dbReference type="OrthoDB" id="9796100at2"/>
<dbReference type="EMBL" id="PJRQ01000041">
    <property type="protein sequence ID" value="PLR08745.1"/>
    <property type="molecule type" value="Genomic_DNA"/>
</dbReference>
<dbReference type="SUPFAM" id="SSF55874">
    <property type="entry name" value="ATPase domain of HSP90 chaperone/DNA topoisomerase II/histidine kinase"/>
    <property type="match status" value="1"/>
</dbReference>
<dbReference type="EC" id="2.7.13.3" evidence="3"/>
<keyword evidence="7" id="KW-0547">Nucleotide-binding</keyword>
<dbReference type="GO" id="GO:0000155">
    <property type="term" value="F:phosphorelay sensor kinase activity"/>
    <property type="evidence" value="ECO:0007669"/>
    <property type="project" value="InterPro"/>
</dbReference>
<keyword evidence="6" id="KW-0808">Transferase</keyword>
<reference evidence="16 19" key="2">
    <citation type="submission" date="2018-01" db="EMBL/GenBank/DDBJ databases">
        <title>Complete genome sequence of Caulobacter flavus RHGG3.</title>
        <authorList>
            <person name="Yang E."/>
        </authorList>
    </citation>
    <scope>NUCLEOTIDE SEQUENCE [LARGE SCALE GENOMIC DNA]</scope>
    <source>
        <strain evidence="16 19">RHGG3</strain>
    </source>
</reference>
<dbReference type="Proteomes" id="UP000234483">
    <property type="component" value="Unassembled WGS sequence"/>
</dbReference>
<evidence type="ECO:0000256" key="11">
    <source>
        <dbReference type="ARBA" id="ARBA00023136"/>
    </source>
</evidence>
<dbReference type="CDD" id="cd17574">
    <property type="entry name" value="REC_OmpR"/>
    <property type="match status" value="1"/>
</dbReference>
<dbReference type="InterPro" id="IPR011006">
    <property type="entry name" value="CheY-like_superfamily"/>
</dbReference>
<dbReference type="PRINTS" id="PR00344">
    <property type="entry name" value="BCTRLSENSOR"/>
</dbReference>
<dbReference type="RefSeq" id="WP_101714703.1">
    <property type="nucleotide sequence ID" value="NZ_CP026100.1"/>
</dbReference>
<evidence type="ECO:0000313" key="16">
    <source>
        <dbReference type="EMBL" id="AYV48539.1"/>
    </source>
</evidence>
<feature type="domain" description="Response regulatory" evidence="15">
    <location>
        <begin position="490"/>
        <end position="596"/>
    </location>
</feature>
<keyword evidence="4" id="KW-1003">Cell membrane</keyword>
<dbReference type="Pfam" id="PF00512">
    <property type="entry name" value="HisKA"/>
    <property type="match status" value="1"/>
</dbReference>
<evidence type="ECO:0000256" key="13">
    <source>
        <dbReference type="SAM" id="Coils"/>
    </source>
</evidence>
<gene>
    <name evidence="16" type="ORF">C1707_20995</name>
    <name evidence="17" type="ORF">CFHF_20070</name>
</gene>
<evidence type="ECO:0000256" key="4">
    <source>
        <dbReference type="ARBA" id="ARBA00022475"/>
    </source>
</evidence>
<keyword evidence="5 12" id="KW-0597">Phosphoprotein</keyword>
<dbReference type="SMART" id="SM00448">
    <property type="entry name" value="REC"/>
    <property type="match status" value="1"/>
</dbReference>
<keyword evidence="11" id="KW-0472">Membrane</keyword>
<evidence type="ECO:0000259" key="15">
    <source>
        <dbReference type="PROSITE" id="PS50110"/>
    </source>
</evidence>
<comment type="catalytic activity">
    <reaction evidence="1">
        <text>ATP + protein L-histidine = ADP + protein N-phospho-L-histidine.</text>
        <dbReference type="EC" id="2.7.13.3"/>
    </reaction>
</comment>
<dbReference type="Pfam" id="PF02518">
    <property type="entry name" value="HATPase_c"/>
    <property type="match status" value="1"/>
</dbReference>
<dbReference type="InterPro" id="IPR001789">
    <property type="entry name" value="Sig_transdc_resp-reg_receiver"/>
</dbReference>
<proteinExistence type="predicted"/>
<dbReference type="SUPFAM" id="SSF52172">
    <property type="entry name" value="CheY-like"/>
    <property type="match status" value="1"/>
</dbReference>
<dbReference type="FunFam" id="3.30.565.10:FF:000023">
    <property type="entry name" value="PAS domain-containing sensor histidine kinase"/>
    <property type="match status" value="1"/>
</dbReference>
<dbReference type="Pfam" id="PF00072">
    <property type="entry name" value="Response_reg"/>
    <property type="match status" value="1"/>
</dbReference>
<dbReference type="InterPro" id="IPR036097">
    <property type="entry name" value="HisK_dim/P_sf"/>
</dbReference>
<keyword evidence="10" id="KW-0902">Two-component regulatory system</keyword>
<dbReference type="SMART" id="SM00387">
    <property type="entry name" value="HATPase_c"/>
    <property type="match status" value="1"/>
</dbReference>
<feature type="domain" description="Histidine kinase" evidence="14">
    <location>
        <begin position="220"/>
        <end position="437"/>
    </location>
</feature>
<dbReference type="SUPFAM" id="SSF47384">
    <property type="entry name" value="Homodimeric domain of signal transducing histidine kinase"/>
    <property type="match status" value="1"/>
</dbReference>
<evidence type="ECO:0000313" key="19">
    <source>
        <dbReference type="Proteomes" id="UP000281192"/>
    </source>
</evidence>
<dbReference type="CDD" id="cd00082">
    <property type="entry name" value="HisKA"/>
    <property type="match status" value="1"/>
</dbReference>
<evidence type="ECO:0000256" key="2">
    <source>
        <dbReference type="ARBA" id="ARBA00004236"/>
    </source>
</evidence>
<dbReference type="Gene3D" id="3.30.450.40">
    <property type="match status" value="1"/>
</dbReference>
<dbReference type="PROSITE" id="PS50110">
    <property type="entry name" value="RESPONSE_REGULATORY"/>
    <property type="match status" value="1"/>
</dbReference>
<dbReference type="PANTHER" id="PTHR43547:SF2">
    <property type="entry name" value="HYBRID SIGNAL TRANSDUCTION HISTIDINE KINASE C"/>
    <property type="match status" value="1"/>
</dbReference>
<feature type="modified residue" description="4-aspartylphosphate" evidence="12">
    <location>
        <position position="539"/>
    </location>
</feature>
<organism evidence="17 18">
    <name type="scientific">Caulobacter flavus</name>
    <dbReference type="NCBI Taxonomy" id="1679497"/>
    <lineage>
        <taxon>Bacteria</taxon>
        <taxon>Pseudomonadati</taxon>
        <taxon>Pseudomonadota</taxon>
        <taxon>Alphaproteobacteria</taxon>
        <taxon>Caulobacterales</taxon>
        <taxon>Caulobacteraceae</taxon>
        <taxon>Caulobacter</taxon>
    </lineage>
</organism>
<keyword evidence="13" id="KW-0175">Coiled coil</keyword>
<keyword evidence="9" id="KW-0067">ATP-binding</keyword>
<dbReference type="PROSITE" id="PS50109">
    <property type="entry name" value="HIS_KIN"/>
    <property type="match status" value="1"/>
</dbReference>
<keyword evidence="8" id="KW-0418">Kinase</keyword>
<dbReference type="Gene3D" id="3.40.50.2300">
    <property type="match status" value="1"/>
</dbReference>
<dbReference type="EMBL" id="CP026100">
    <property type="protein sequence ID" value="AYV48539.1"/>
    <property type="molecule type" value="Genomic_DNA"/>
</dbReference>
<dbReference type="PANTHER" id="PTHR43547">
    <property type="entry name" value="TWO-COMPONENT HISTIDINE KINASE"/>
    <property type="match status" value="1"/>
</dbReference>
<evidence type="ECO:0000256" key="10">
    <source>
        <dbReference type="ARBA" id="ARBA00023012"/>
    </source>
</evidence>
<dbReference type="GO" id="GO:0005886">
    <property type="term" value="C:plasma membrane"/>
    <property type="evidence" value="ECO:0007669"/>
    <property type="project" value="UniProtKB-SubCell"/>
</dbReference>
<evidence type="ECO:0000313" key="17">
    <source>
        <dbReference type="EMBL" id="PLR08745.1"/>
    </source>
</evidence>
<protein>
    <recommendedName>
        <fullName evidence="3">histidine kinase</fullName>
        <ecNumber evidence="3">2.7.13.3</ecNumber>
    </recommendedName>
</protein>
<name>A0A2N5CP68_9CAUL</name>
<evidence type="ECO:0000256" key="5">
    <source>
        <dbReference type="ARBA" id="ARBA00022553"/>
    </source>
</evidence>
<dbReference type="KEGG" id="cfh:C1707_20995"/>